<sequence length="93" mass="9941">MSIQPETFLRGRALAEALRAPDVDHRAAIEAFVEPFEETDGLLAATSVVMSLADAFVGTPRGLAEDAVRGLVDAAIAAGYNAEYKARMMEGRM</sequence>
<dbReference type="AlphaFoldDB" id="A0A2V3TYP8"/>
<dbReference type="Proteomes" id="UP000248021">
    <property type="component" value="Unassembled WGS sequence"/>
</dbReference>
<gene>
    <name evidence="1" type="ORF">C7450_111231</name>
</gene>
<keyword evidence="2" id="KW-1185">Reference proteome</keyword>
<accession>A0A2V3TYP8</accession>
<name>A0A2V3TYP8_9HYPH</name>
<evidence type="ECO:0000313" key="2">
    <source>
        <dbReference type="Proteomes" id="UP000248021"/>
    </source>
</evidence>
<dbReference type="RefSeq" id="WP_110377150.1">
    <property type="nucleotide sequence ID" value="NZ_CAKNFM010000006.1"/>
</dbReference>
<proteinExistence type="predicted"/>
<organism evidence="1 2">
    <name type="scientific">Chelatococcus asaccharovorans</name>
    <dbReference type="NCBI Taxonomy" id="28210"/>
    <lineage>
        <taxon>Bacteria</taxon>
        <taxon>Pseudomonadati</taxon>
        <taxon>Pseudomonadota</taxon>
        <taxon>Alphaproteobacteria</taxon>
        <taxon>Hyphomicrobiales</taxon>
        <taxon>Chelatococcaceae</taxon>
        <taxon>Chelatococcus</taxon>
    </lineage>
</organism>
<comment type="caution">
    <text evidence="1">The sequence shown here is derived from an EMBL/GenBank/DDBJ whole genome shotgun (WGS) entry which is preliminary data.</text>
</comment>
<dbReference type="EMBL" id="QJJK01000011">
    <property type="protein sequence ID" value="PXW54698.1"/>
    <property type="molecule type" value="Genomic_DNA"/>
</dbReference>
<protein>
    <submittedName>
        <fullName evidence="1">Uncharacterized protein</fullName>
    </submittedName>
</protein>
<reference evidence="1 2" key="1">
    <citation type="submission" date="2018-05" db="EMBL/GenBank/DDBJ databases">
        <title>Genomic Encyclopedia of Type Strains, Phase IV (KMG-IV): sequencing the most valuable type-strain genomes for metagenomic binning, comparative biology and taxonomic classification.</title>
        <authorList>
            <person name="Goeker M."/>
        </authorList>
    </citation>
    <scope>NUCLEOTIDE SEQUENCE [LARGE SCALE GENOMIC DNA]</scope>
    <source>
        <strain evidence="1 2">DSM 6462</strain>
    </source>
</reference>
<evidence type="ECO:0000313" key="1">
    <source>
        <dbReference type="EMBL" id="PXW54698.1"/>
    </source>
</evidence>